<reference evidence="1 2" key="1">
    <citation type="journal article" date="2015" name="Nature">
        <title>rRNA introns, odd ribosomes, and small enigmatic genomes across a large radiation of phyla.</title>
        <authorList>
            <person name="Brown C.T."/>
            <person name="Hug L.A."/>
            <person name="Thomas B.C."/>
            <person name="Sharon I."/>
            <person name="Castelle C.J."/>
            <person name="Singh A."/>
            <person name="Wilkins M.J."/>
            <person name="Williams K.H."/>
            <person name="Banfield J.F."/>
        </authorList>
    </citation>
    <scope>NUCLEOTIDE SEQUENCE [LARGE SCALE GENOMIC DNA]</scope>
</reference>
<dbReference type="Proteomes" id="UP000034837">
    <property type="component" value="Unassembled WGS sequence"/>
</dbReference>
<dbReference type="EMBL" id="LCDO01000011">
    <property type="protein sequence ID" value="KKS56461.1"/>
    <property type="molecule type" value="Genomic_DNA"/>
</dbReference>
<accession>A0A0G1CCN8</accession>
<protein>
    <submittedName>
        <fullName evidence="1">Uncharacterized protein</fullName>
    </submittedName>
</protein>
<name>A0A0G1CCN8_9BACT</name>
<evidence type="ECO:0000313" key="1">
    <source>
        <dbReference type="EMBL" id="KKS56461.1"/>
    </source>
</evidence>
<sequence>MSKPLKGFIIKGERRAKIKHKEIHGPVGGTRAGFAKRAVINKGFVRSKRKPEIVIIDKSKK</sequence>
<gene>
    <name evidence="1" type="ORF">UV20_C0011G0002</name>
</gene>
<organism evidence="1 2">
    <name type="scientific">Candidatus Magasanikbacteria bacterium GW2011_GWA2_42_32</name>
    <dbReference type="NCBI Taxonomy" id="1619039"/>
    <lineage>
        <taxon>Bacteria</taxon>
        <taxon>Candidatus Magasanikiibacteriota</taxon>
    </lineage>
</organism>
<dbReference type="AlphaFoldDB" id="A0A0G1CCN8"/>
<evidence type="ECO:0000313" key="2">
    <source>
        <dbReference type="Proteomes" id="UP000034837"/>
    </source>
</evidence>
<proteinExistence type="predicted"/>
<comment type="caution">
    <text evidence="1">The sequence shown here is derived from an EMBL/GenBank/DDBJ whole genome shotgun (WGS) entry which is preliminary data.</text>
</comment>